<dbReference type="InterPro" id="IPR038377">
    <property type="entry name" value="Na/Glc_symporter_sf"/>
</dbReference>
<feature type="transmembrane region" description="Helical" evidence="7">
    <location>
        <begin position="33"/>
        <end position="51"/>
    </location>
</feature>
<dbReference type="NCBIfam" id="NF007790">
    <property type="entry name" value="PRK10484.1"/>
    <property type="match status" value="1"/>
</dbReference>
<feature type="transmembrane region" description="Helical" evidence="7">
    <location>
        <begin position="501"/>
        <end position="522"/>
    </location>
</feature>
<protein>
    <submittedName>
        <fullName evidence="8">Sodium:solute symporter family protein</fullName>
    </submittedName>
</protein>
<feature type="transmembrane region" description="Helical" evidence="7">
    <location>
        <begin position="71"/>
        <end position="92"/>
    </location>
</feature>
<dbReference type="GO" id="GO:0005412">
    <property type="term" value="F:D-glucose:sodium symporter activity"/>
    <property type="evidence" value="ECO:0007669"/>
    <property type="project" value="TreeGrafter"/>
</dbReference>
<evidence type="ECO:0000256" key="3">
    <source>
        <dbReference type="ARBA" id="ARBA00022692"/>
    </source>
</evidence>
<dbReference type="Pfam" id="PF00474">
    <property type="entry name" value="SSF"/>
    <property type="match status" value="1"/>
</dbReference>
<feature type="transmembrane region" description="Helical" evidence="7">
    <location>
        <begin position="542"/>
        <end position="560"/>
    </location>
</feature>
<keyword evidence="5 7" id="KW-0472">Membrane</keyword>
<comment type="similarity">
    <text evidence="2 6">Belongs to the sodium:solute symporter (SSF) (TC 2.A.21) family.</text>
</comment>
<dbReference type="CDD" id="cd10328">
    <property type="entry name" value="SLC5sbd_YidK"/>
    <property type="match status" value="1"/>
</dbReference>
<keyword evidence="3 7" id="KW-0812">Transmembrane</keyword>
<dbReference type="PANTHER" id="PTHR11819:SF195">
    <property type="entry name" value="SODIUM_GLUCOSE COTRANSPORTER 4"/>
    <property type="match status" value="1"/>
</dbReference>
<feature type="transmembrane region" description="Helical" evidence="7">
    <location>
        <begin position="434"/>
        <end position="453"/>
    </location>
</feature>
<dbReference type="InterPro" id="IPR018212">
    <property type="entry name" value="Na/solute_symporter_CS"/>
</dbReference>
<dbReference type="EMBL" id="CP000382">
    <property type="protein sequence ID" value="ABK62053.1"/>
    <property type="molecule type" value="Genomic_DNA"/>
</dbReference>
<dbReference type="Gene3D" id="1.20.1730.10">
    <property type="entry name" value="Sodium/glucose cotransporter"/>
    <property type="match status" value="1"/>
</dbReference>
<dbReference type="RefSeq" id="WP_011722784.1">
    <property type="nucleotide sequence ID" value="NC_008593.1"/>
</dbReference>
<reference evidence="8 9" key="1">
    <citation type="journal article" date="2006" name="Nat. Biotechnol.">
        <title>The genome and transcriptomes of the anti-tumor agent Clostridium novyi-NT.</title>
        <authorList>
            <person name="Bettegowda C."/>
            <person name="Huang X."/>
            <person name="Lin J."/>
            <person name="Cheong I."/>
            <person name="Kohli M."/>
            <person name="Szabo S.A."/>
            <person name="Zhang X."/>
            <person name="Diaz L.A. Jr."/>
            <person name="Velculescu V.E."/>
            <person name="Parmigiani G."/>
            <person name="Kinzler K.W."/>
            <person name="Vogelstein B."/>
            <person name="Zhou S."/>
        </authorList>
    </citation>
    <scope>NUCLEOTIDE SEQUENCE [LARGE SCALE GENOMIC DNA]</scope>
    <source>
        <strain evidence="8 9">NT</strain>
    </source>
</reference>
<evidence type="ECO:0000256" key="2">
    <source>
        <dbReference type="ARBA" id="ARBA00006434"/>
    </source>
</evidence>
<feature type="transmembrane region" description="Helical" evidence="7">
    <location>
        <begin position="409"/>
        <end position="427"/>
    </location>
</feature>
<proteinExistence type="inferred from homology"/>
<evidence type="ECO:0000256" key="6">
    <source>
        <dbReference type="RuleBase" id="RU362091"/>
    </source>
</evidence>
<feature type="transmembrane region" description="Helical" evidence="7">
    <location>
        <begin position="190"/>
        <end position="210"/>
    </location>
</feature>
<dbReference type="InterPro" id="IPR001734">
    <property type="entry name" value="Na/solute_symporter"/>
</dbReference>
<dbReference type="PANTHER" id="PTHR11819">
    <property type="entry name" value="SOLUTE CARRIER FAMILY 5"/>
    <property type="match status" value="1"/>
</dbReference>
<comment type="subcellular location">
    <subcellularLocation>
        <location evidence="1">Membrane</location>
        <topology evidence="1">Multi-pass membrane protein</topology>
    </subcellularLocation>
</comment>
<dbReference type="PATRIC" id="fig|386415.7.peg.1833"/>
<dbReference type="NCBIfam" id="TIGR00813">
    <property type="entry name" value="sss"/>
    <property type="match status" value="1"/>
</dbReference>
<dbReference type="PROSITE" id="PS50283">
    <property type="entry name" value="NA_SOLUT_SYMP_3"/>
    <property type="match status" value="1"/>
</dbReference>
<dbReference type="AlphaFoldDB" id="A0Q2E7"/>
<feature type="transmembrane region" description="Helical" evidence="7">
    <location>
        <begin position="6"/>
        <end position="21"/>
    </location>
</feature>
<feature type="transmembrane region" description="Helical" evidence="7">
    <location>
        <begin position="280"/>
        <end position="305"/>
    </location>
</feature>
<feature type="transmembrane region" description="Helical" evidence="7">
    <location>
        <begin position="376"/>
        <end position="397"/>
    </location>
</feature>
<dbReference type="PROSITE" id="PS00456">
    <property type="entry name" value="NA_SOLUT_SYMP_1"/>
    <property type="match status" value="1"/>
</dbReference>
<evidence type="ECO:0000256" key="1">
    <source>
        <dbReference type="ARBA" id="ARBA00004141"/>
    </source>
</evidence>
<evidence type="ECO:0000256" key="5">
    <source>
        <dbReference type="ARBA" id="ARBA00023136"/>
    </source>
</evidence>
<evidence type="ECO:0000313" key="9">
    <source>
        <dbReference type="Proteomes" id="UP000008220"/>
    </source>
</evidence>
<feature type="transmembrane region" description="Helical" evidence="7">
    <location>
        <begin position="155"/>
        <end position="178"/>
    </location>
</feature>
<sequence>MFLTVSSFLFFTILVAIISYVKTKGSDTTAKGYFLAGRGLSATVIASSMVLTSLSTEQLVGVNGDSYASNFSIMAWTVTSIIPLIILAVYLLPKYLKGGFTTIPQFFQERYDEKTRRLMSVLFLVGYTFVMIPGSLYSGAIAFTKIFNVSEMFHLSFSASLWLIVWITGIIGGIYAIFGGLKAVAVSDTLNGIGLFIGGLLIPIFGLLFIGKGHIMNGLNIILTQHPEKLNAIGSSTSSTPWTTIFTGILIVNFFYWSTNQAIVQRSLAAKNLAAGQKGILMAGIMLLLLPVILNLPGTISYIVFGDTLAKADFAYPALVAKVLPKCLLGFFTATILGAILSTFNSFVNSAATLFCVDIYKPKIKPNATDDEMIKMAKIVSTIIALISMFIAPLLQYGTDGIFLILRRFAGFFNIPIVALVCIGFLNKNVSGKAARITVYSHIILYYSLVWVFKVKLNFTHVMGALFVFDVLLMLTLSLKFKRSVPYVPNKVNKSNVDLHYWKYSILTGLLLAFSLIYMYGVLSPIGIATKNPTGKFKIYSLIYWCVCIVFSLICHKKFVSSCIRKNKNKVSQMAE</sequence>
<dbReference type="Proteomes" id="UP000008220">
    <property type="component" value="Chromosome"/>
</dbReference>
<gene>
    <name evidence="8" type="ordered locus">NT01CX_0301</name>
</gene>
<keyword evidence="9" id="KW-1185">Reference proteome</keyword>
<accession>A0Q2E7</accession>
<dbReference type="GO" id="GO:0005886">
    <property type="term" value="C:plasma membrane"/>
    <property type="evidence" value="ECO:0007669"/>
    <property type="project" value="TreeGrafter"/>
</dbReference>
<evidence type="ECO:0000256" key="4">
    <source>
        <dbReference type="ARBA" id="ARBA00022989"/>
    </source>
</evidence>
<dbReference type="KEGG" id="cno:NT01CX_0301"/>
<dbReference type="HOGENOM" id="CLU_018808_9_3_9"/>
<feature type="transmembrane region" description="Helical" evidence="7">
    <location>
        <begin position="459"/>
        <end position="481"/>
    </location>
</feature>
<dbReference type="eggNOG" id="COG4146">
    <property type="taxonomic scope" value="Bacteria"/>
</dbReference>
<feature type="transmembrane region" description="Helical" evidence="7">
    <location>
        <begin position="328"/>
        <end position="355"/>
    </location>
</feature>
<evidence type="ECO:0000256" key="7">
    <source>
        <dbReference type="SAM" id="Phobius"/>
    </source>
</evidence>
<feature type="transmembrane region" description="Helical" evidence="7">
    <location>
        <begin position="118"/>
        <end position="143"/>
    </location>
</feature>
<name>A0Q2E7_CLONN</name>
<feature type="transmembrane region" description="Helical" evidence="7">
    <location>
        <begin position="240"/>
        <end position="259"/>
    </location>
</feature>
<organism evidence="8 9">
    <name type="scientific">Clostridium novyi (strain NT)</name>
    <dbReference type="NCBI Taxonomy" id="386415"/>
    <lineage>
        <taxon>Bacteria</taxon>
        <taxon>Bacillati</taxon>
        <taxon>Bacillota</taxon>
        <taxon>Clostridia</taxon>
        <taxon>Eubacteriales</taxon>
        <taxon>Clostridiaceae</taxon>
        <taxon>Clostridium</taxon>
    </lineage>
</organism>
<keyword evidence="4 7" id="KW-1133">Transmembrane helix</keyword>
<evidence type="ECO:0000313" key="8">
    <source>
        <dbReference type="EMBL" id="ABK62053.1"/>
    </source>
</evidence>